<protein>
    <recommendedName>
        <fullName evidence="4">GDT1 family protein</fullName>
    </recommendedName>
</protein>
<organism evidence="3">
    <name type="scientific">Corethron hystrix</name>
    <dbReference type="NCBI Taxonomy" id="216773"/>
    <lineage>
        <taxon>Eukaryota</taxon>
        <taxon>Sar</taxon>
        <taxon>Stramenopiles</taxon>
        <taxon>Ochrophyta</taxon>
        <taxon>Bacillariophyta</taxon>
        <taxon>Coscinodiscophyceae</taxon>
        <taxon>Corethrophycidae</taxon>
        <taxon>Corethrales</taxon>
        <taxon>Corethraceae</taxon>
        <taxon>Corethron</taxon>
    </lineage>
</organism>
<gene>
    <name evidence="3" type="ORF">CHYS00102_LOCUS11199</name>
</gene>
<evidence type="ECO:0008006" key="4">
    <source>
        <dbReference type="Google" id="ProtNLM"/>
    </source>
</evidence>
<name>A0A7S1BDX3_9STRA</name>
<feature type="transmembrane region" description="Helical" evidence="2">
    <location>
        <begin position="6"/>
        <end position="27"/>
    </location>
</feature>
<feature type="transmembrane region" description="Helical" evidence="2">
    <location>
        <begin position="224"/>
        <end position="244"/>
    </location>
</feature>
<keyword evidence="2" id="KW-0812">Transmembrane</keyword>
<feature type="region of interest" description="Disordered" evidence="1">
    <location>
        <begin position="107"/>
        <end position="139"/>
    </location>
</feature>
<dbReference type="AlphaFoldDB" id="A0A7S1BDX3"/>
<proteinExistence type="predicted"/>
<evidence type="ECO:0000313" key="3">
    <source>
        <dbReference type="EMBL" id="CAD8884002.1"/>
    </source>
</evidence>
<evidence type="ECO:0000256" key="2">
    <source>
        <dbReference type="SAM" id="Phobius"/>
    </source>
</evidence>
<evidence type="ECO:0000256" key="1">
    <source>
        <dbReference type="SAM" id="MobiDB-lite"/>
    </source>
</evidence>
<accession>A0A7S1BDX3</accession>
<feature type="transmembrane region" description="Helical" evidence="2">
    <location>
        <begin position="74"/>
        <end position="93"/>
    </location>
</feature>
<keyword evidence="2" id="KW-0472">Membrane</keyword>
<sequence>MTTTTRGILLATLLLFGTTVDDTIWLVPALSLRRRRAIVSVFFVLTVEAIVFVSVSLAWRARKYVKKAGHNREYLPAAVGASLCWVFCAGLLIKKWLKRRRKRREHTSSNLAGKERSEAKPGDYGSIPSPDSEKTEAESCTDIDTEITDDDSPDNFAPLTVISLTLAGTLDEIAYLPALIVGGTFSPAELSVGAALASFLIVFLITTLVNHFPAAVEKLDDIPLWLVVGCFAILLTTEAVGEYIGGGEKV</sequence>
<feature type="transmembrane region" description="Helical" evidence="2">
    <location>
        <begin position="39"/>
        <end position="59"/>
    </location>
</feature>
<feature type="transmembrane region" description="Helical" evidence="2">
    <location>
        <begin position="190"/>
        <end position="212"/>
    </location>
</feature>
<keyword evidence="2" id="KW-1133">Transmembrane helix</keyword>
<dbReference type="EMBL" id="HBFR01015388">
    <property type="protein sequence ID" value="CAD8884002.1"/>
    <property type="molecule type" value="Transcribed_RNA"/>
</dbReference>
<reference evidence="3" key="1">
    <citation type="submission" date="2021-01" db="EMBL/GenBank/DDBJ databases">
        <authorList>
            <person name="Corre E."/>
            <person name="Pelletier E."/>
            <person name="Niang G."/>
            <person name="Scheremetjew M."/>
            <person name="Finn R."/>
            <person name="Kale V."/>
            <person name="Holt S."/>
            <person name="Cochrane G."/>
            <person name="Meng A."/>
            <person name="Brown T."/>
            <person name="Cohen L."/>
        </authorList>
    </citation>
    <scope>NUCLEOTIDE SEQUENCE</scope>
    <source>
        <strain evidence="3">308</strain>
    </source>
</reference>